<dbReference type="InterPro" id="IPR001387">
    <property type="entry name" value="Cro/C1-type_HTH"/>
</dbReference>
<dbReference type="STRING" id="66430.ACS04_20195"/>
<dbReference type="PATRIC" id="fig|66430.4.peg.6867"/>
<organism evidence="1 2">
    <name type="scientific">Streptomyces roseus</name>
    <dbReference type="NCBI Taxonomy" id="66430"/>
    <lineage>
        <taxon>Bacteria</taxon>
        <taxon>Bacillati</taxon>
        <taxon>Actinomycetota</taxon>
        <taxon>Actinomycetes</taxon>
        <taxon>Kitasatosporales</taxon>
        <taxon>Streptomycetaceae</taxon>
        <taxon>Streptomyces</taxon>
    </lineage>
</organism>
<evidence type="ECO:0000313" key="2">
    <source>
        <dbReference type="Proteomes" id="UP000035932"/>
    </source>
</evidence>
<protein>
    <recommendedName>
        <fullName evidence="3">HTH cro/C1-type domain-containing protein</fullName>
    </recommendedName>
</protein>
<dbReference type="SUPFAM" id="SSF48452">
    <property type="entry name" value="TPR-like"/>
    <property type="match status" value="1"/>
</dbReference>
<dbReference type="AlphaFoldDB" id="A0A0J6XJ71"/>
<evidence type="ECO:0008006" key="3">
    <source>
        <dbReference type="Google" id="ProtNLM"/>
    </source>
</evidence>
<accession>A0A0J6XJ71</accession>
<evidence type="ECO:0000313" key="1">
    <source>
        <dbReference type="EMBL" id="KMO96075.1"/>
    </source>
</evidence>
<dbReference type="Proteomes" id="UP000035932">
    <property type="component" value="Unassembled WGS sequence"/>
</dbReference>
<gene>
    <name evidence="1" type="ORF">ACS04_20195</name>
</gene>
<sequence>MTENVALRARMAERGLTQDELAAQMNAALLEITGRLGDVSARTVRNLVSGATKRPIGRTRVALELVFGCPISDLGFASPAATAPPEESVLRRSFCTATTGVIIGAVSNVSGRRSVGTSDVLRLREGMATLTALDQTRGGHAALERAALAGAAEAVTLQENAASQTVRQRLLSVAAHYTATAAWSCIDARQLDRARLHLSEALRMAGMAQDSTAQLRIWNSTAMLAHQRHEYSEAIAASQAAQASTAARRNPLLSSLAHARTAIGHASRGDRQPALRSLGYAETALAKADSTTPSPAWFSFYGPAELSALTAIVRELLGEPAHAEAASHQALASLPVRLRRNRSMTTVRLAAAQLRQGEVEQACATTGAAFELMVGDPLPGRLRTMLGDFHRTLFTVAPSAQAAREWADQHRTQWSAS</sequence>
<dbReference type="OrthoDB" id="4332031at2"/>
<dbReference type="CDD" id="cd00093">
    <property type="entry name" value="HTH_XRE"/>
    <property type="match status" value="1"/>
</dbReference>
<keyword evidence="2" id="KW-1185">Reference proteome</keyword>
<proteinExistence type="predicted"/>
<dbReference type="InterPro" id="IPR011990">
    <property type="entry name" value="TPR-like_helical_dom_sf"/>
</dbReference>
<dbReference type="RefSeq" id="WP_048478131.1">
    <property type="nucleotide sequence ID" value="NZ_JBIRUD010000033.1"/>
</dbReference>
<name>A0A0J6XJ71_9ACTN</name>
<reference evidence="1 2" key="1">
    <citation type="submission" date="2015-06" db="EMBL/GenBank/DDBJ databases">
        <title>Recapitulation of the evolution of biosynthetic gene clusters reveals hidden chemical diversity on bacterial genomes.</title>
        <authorList>
            <person name="Cruz-Morales P."/>
            <person name="Martinez-Guerrero C."/>
            <person name="Morales-Escalante M.A."/>
            <person name="Yanez-Guerra L.A."/>
            <person name="Kopp J.F."/>
            <person name="Feldmann J."/>
            <person name="Ramos-Aboites H.E."/>
            <person name="Barona-Gomez F."/>
        </authorList>
    </citation>
    <scope>NUCLEOTIDE SEQUENCE [LARGE SCALE GENOMIC DNA]</scope>
    <source>
        <strain evidence="1 2">ATCC 31245</strain>
    </source>
</reference>
<comment type="caution">
    <text evidence="1">The sequence shown here is derived from an EMBL/GenBank/DDBJ whole genome shotgun (WGS) entry which is preliminary data.</text>
</comment>
<dbReference type="EMBL" id="LFML01000079">
    <property type="protein sequence ID" value="KMO96075.1"/>
    <property type="molecule type" value="Genomic_DNA"/>
</dbReference>